<evidence type="ECO:0000259" key="8">
    <source>
        <dbReference type="Pfam" id="PF04039"/>
    </source>
</evidence>
<dbReference type="Pfam" id="PF04039">
    <property type="entry name" value="MnhB"/>
    <property type="match status" value="1"/>
</dbReference>
<dbReference type="GO" id="GO:0005886">
    <property type="term" value="C:plasma membrane"/>
    <property type="evidence" value="ECO:0007669"/>
    <property type="project" value="UniProtKB-SubCell"/>
</dbReference>
<name>A0A6J4Q419_9ACTN</name>
<dbReference type="InterPro" id="IPR050622">
    <property type="entry name" value="CPA3_antiporter_subunitB"/>
</dbReference>
<dbReference type="InterPro" id="IPR007182">
    <property type="entry name" value="MnhB"/>
</dbReference>
<dbReference type="PANTHER" id="PTHR33932">
    <property type="entry name" value="NA(+)/H(+) ANTIPORTER SUBUNIT B"/>
    <property type="match status" value="1"/>
</dbReference>
<protein>
    <submittedName>
        <fullName evidence="9">Na(+) H(+) antiporter subunit B</fullName>
    </submittedName>
</protein>
<accession>A0A6J4Q419</accession>
<gene>
    <name evidence="9" type="ORF">AVDCRST_MAG01-01-2857</name>
</gene>
<evidence type="ECO:0000256" key="2">
    <source>
        <dbReference type="ARBA" id="ARBA00009425"/>
    </source>
</evidence>
<evidence type="ECO:0000256" key="4">
    <source>
        <dbReference type="ARBA" id="ARBA00022692"/>
    </source>
</evidence>
<keyword evidence="3" id="KW-1003">Cell membrane</keyword>
<comment type="subcellular location">
    <subcellularLocation>
        <location evidence="1">Cell membrane</location>
        <topology evidence="1">Multi-pass membrane protein</topology>
    </subcellularLocation>
</comment>
<reference evidence="9" key="1">
    <citation type="submission" date="2020-02" db="EMBL/GenBank/DDBJ databases">
        <authorList>
            <person name="Meier V. D."/>
        </authorList>
    </citation>
    <scope>NUCLEOTIDE SEQUENCE</scope>
    <source>
        <strain evidence="9">AVDCRST_MAG01</strain>
    </source>
</reference>
<keyword evidence="5 7" id="KW-1133">Transmembrane helix</keyword>
<evidence type="ECO:0000313" key="9">
    <source>
        <dbReference type="EMBL" id="CAA9430025.1"/>
    </source>
</evidence>
<keyword evidence="4 7" id="KW-0812">Transmembrane</keyword>
<evidence type="ECO:0000256" key="7">
    <source>
        <dbReference type="SAM" id="Phobius"/>
    </source>
</evidence>
<feature type="domain" description="Na+/H+ antiporter MnhB subunit-related protein" evidence="8">
    <location>
        <begin position="6"/>
        <end position="130"/>
    </location>
</feature>
<evidence type="ECO:0000256" key="3">
    <source>
        <dbReference type="ARBA" id="ARBA00022475"/>
    </source>
</evidence>
<feature type="transmembrane region" description="Helical" evidence="7">
    <location>
        <begin position="67"/>
        <end position="88"/>
    </location>
</feature>
<evidence type="ECO:0000256" key="5">
    <source>
        <dbReference type="ARBA" id="ARBA00022989"/>
    </source>
</evidence>
<organism evidence="9">
    <name type="scientific">uncultured Rubrobacteraceae bacterium</name>
    <dbReference type="NCBI Taxonomy" id="349277"/>
    <lineage>
        <taxon>Bacteria</taxon>
        <taxon>Bacillati</taxon>
        <taxon>Actinomycetota</taxon>
        <taxon>Rubrobacteria</taxon>
        <taxon>Rubrobacterales</taxon>
        <taxon>Rubrobacteraceae</taxon>
        <taxon>environmental samples</taxon>
    </lineage>
</organism>
<evidence type="ECO:0000256" key="1">
    <source>
        <dbReference type="ARBA" id="ARBA00004651"/>
    </source>
</evidence>
<comment type="similarity">
    <text evidence="2">Belongs to the CPA3 antiporters (TC 2.A.63) subunit B family.</text>
</comment>
<dbReference type="PANTHER" id="PTHR33932:SF4">
    <property type="entry name" value="NA(+)_H(+) ANTIPORTER SUBUNIT B"/>
    <property type="match status" value="1"/>
</dbReference>
<sequence>MTSTMTRTVARLLLLPTLVTALAILVKGYTQPGDGFSAGVVASLGVLLQLMVFGREEAEKIPGVRRAGTLAFVGLLAALGLAALPLLMGDPVLTHYPPVGAKVLHLGTLEFITAVLFDCAVFLLVFGFVVGTVGAISRTVEDADERGAP</sequence>
<feature type="transmembrane region" description="Helical" evidence="7">
    <location>
        <begin position="38"/>
        <end position="55"/>
    </location>
</feature>
<evidence type="ECO:0000256" key="6">
    <source>
        <dbReference type="ARBA" id="ARBA00023136"/>
    </source>
</evidence>
<dbReference type="AlphaFoldDB" id="A0A6J4Q419"/>
<proteinExistence type="inferred from homology"/>
<feature type="transmembrane region" description="Helical" evidence="7">
    <location>
        <begin position="111"/>
        <end position="136"/>
    </location>
</feature>
<dbReference type="EMBL" id="CADCUW010000380">
    <property type="protein sequence ID" value="CAA9430025.1"/>
    <property type="molecule type" value="Genomic_DNA"/>
</dbReference>
<keyword evidence="6 7" id="KW-0472">Membrane</keyword>